<keyword evidence="1" id="KW-0812">Transmembrane</keyword>
<name>A0ABQ7KW28_BRACM</name>
<organism evidence="2 3">
    <name type="scientific">Brassica rapa subsp. trilocularis</name>
    <dbReference type="NCBI Taxonomy" id="1813537"/>
    <lineage>
        <taxon>Eukaryota</taxon>
        <taxon>Viridiplantae</taxon>
        <taxon>Streptophyta</taxon>
        <taxon>Embryophyta</taxon>
        <taxon>Tracheophyta</taxon>
        <taxon>Spermatophyta</taxon>
        <taxon>Magnoliopsida</taxon>
        <taxon>eudicotyledons</taxon>
        <taxon>Gunneridae</taxon>
        <taxon>Pentapetalae</taxon>
        <taxon>rosids</taxon>
        <taxon>malvids</taxon>
        <taxon>Brassicales</taxon>
        <taxon>Brassicaceae</taxon>
        <taxon>Brassiceae</taxon>
        <taxon>Brassica</taxon>
    </lineage>
</organism>
<keyword evidence="1" id="KW-1133">Transmembrane helix</keyword>
<sequence length="130" mass="14206">MTCSSVSSGGCSGFSISVLAAFDVCYASLVHLWRFLPLRYVGGAHRLSHVGVSSTLLLELSPVLGFSVRRRLSISCGSWEGWFGRTTSECGSHCTWFLHWFALLLKSNHIIVTLRDLGGTAQWAQLELSG</sequence>
<feature type="transmembrane region" description="Helical" evidence="1">
    <location>
        <begin position="14"/>
        <end position="36"/>
    </location>
</feature>
<dbReference type="Proteomes" id="UP000823674">
    <property type="component" value="Chromosome A10"/>
</dbReference>
<keyword evidence="1" id="KW-0472">Membrane</keyword>
<proteinExistence type="predicted"/>
<reference evidence="2 3" key="1">
    <citation type="submission" date="2021-03" db="EMBL/GenBank/DDBJ databases">
        <authorList>
            <person name="King G.J."/>
            <person name="Bancroft I."/>
            <person name="Baten A."/>
            <person name="Bloomfield J."/>
            <person name="Borpatragohain P."/>
            <person name="He Z."/>
            <person name="Irish N."/>
            <person name="Irwin J."/>
            <person name="Liu K."/>
            <person name="Mauleon R.P."/>
            <person name="Moore J."/>
            <person name="Morris R."/>
            <person name="Ostergaard L."/>
            <person name="Wang B."/>
            <person name="Wells R."/>
        </authorList>
    </citation>
    <scope>NUCLEOTIDE SEQUENCE [LARGE SCALE GENOMIC DNA]</scope>
    <source>
        <strain evidence="2">R-o-18</strain>
        <tissue evidence="2">Leaf</tissue>
    </source>
</reference>
<evidence type="ECO:0000313" key="3">
    <source>
        <dbReference type="Proteomes" id="UP000823674"/>
    </source>
</evidence>
<protein>
    <submittedName>
        <fullName evidence="2">Uncharacterized protein</fullName>
    </submittedName>
</protein>
<comment type="caution">
    <text evidence="2">The sequence shown here is derived from an EMBL/GenBank/DDBJ whole genome shotgun (WGS) entry which is preliminary data.</text>
</comment>
<gene>
    <name evidence="2" type="primary">A10g507310.1_BraROA</name>
    <name evidence="2" type="ORF">IGI04_042130</name>
</gene>
<accession>A0ABQ7KW28</accession>
<evidence type="ECO:0000256" key="1">
    <source>
        <dbReference type="SAM" id="Phobius"/>
    </source>
</evidence>
<evidence type="ECO:0000313" key="2">
    <source>
        <dbReference type="EMBL" id="KAG5377534.1"/>
    </source>
</evidence>
<keyword evidence="3" id="KW-1185">Reference proteome</keyword>
<dbReference type="EMBL" id="JADBGQ010000010">
    <property type="protein sequence ID" value="KAG5377534.1"/>
    <property type="molecule type" value="Genomic_DNA"/>
</dbReference>